<dbReference type="Proteomes" id="UP000011747">
    <property type="component" value="Unassembled WGS sequence"/>
</dbReference>
<gene>
    <name evidence="1" type="ORF">HMPREF1015_00742</name>
</gene>
<sequence>MLFMKEIAGWFKQVAGAKMEEVRIETVSITSSLSMPKGLYLPVEEHPNFLAAIEQGAIAALWNTDSPLPRSVPNDFPVFQTQDLFDAFNTIAENYKKKIEQEEWKEMTTFIFYQNDPSFNQYLPFHLDDEREMEQLFSSINQYGKRRG</sequence>
<evidence type="ECO:0000313" key="1">
    <source>
        <dbReference type="EMBL" id="EHL76796.1"/>
    </source>
</evidence>
<dbReference type="HOGENOM" id="CLU_147193_0_0_9"/>
<dbReference type="PATRIC" id="fig|665952.3.peg.2295"/>
<evidence type="ECO:0000313" key="2">
    <source>
        <dbReference type="Proteomes" id="UP000011747"/>
    </source>
</evidence>
<dbReference type="RefSeq" id="WP_003354480.1">
    <property type="nucleotide sequence ID" value="NZ_JH414757.1"/>
</dbReference>
<comment type="caution">
    <text evidence="1">The sequence shown here is derived from an EMBL/GenBank/DDBJ whole genome shotgun (WGS) entry which is preliminary data.</text>
</comment>
<organism evidence="1 2">
    <name type="scientific">Bacillus smithii 7_3_47FAA</name>
    <dbReference type="NCBI Taxonomy" id="665952"/>
    <lineage>
        <taxon>Bacteria</taxon>
        <taxon>Bacillati</taxon>
        <taxon>Bacillota</taxon>
        <taxon>Bacilli</taxon>
        <taxon>Bacillales</taxon>
        <taxon>Bacillaceae</taxon>
        <taxon>Bacillus</taxon>
    </lineage>
</organism>
<name>G9QMH5_9BACI</name>
<proteinExistence type="predicted"/>
<protein>
    <submittedName>
        <fullName evidence="1">Uncharacterized protein</fullName>
    </submittedName>
</protein>
<dbReference type="SUPFAM" id="SSF63418">
    <property type="entry name" value="MurE/MurF N-terminal domain"/>
    <property type="match status" value="1"/>
</dbReference>
<dbReference type="AlphaFoldDB" id="G9QMH5"/>
<reference evidence="1 2" key="1">
    <citation type="submission" date="2011-09" db="EMBL/GenBank/DDBJ databases">
        <title>The Genome Sequence of Bacillus smithii 7_3_47FAA.</title>
        <authorList>
            <consortium name="The Broad Institute Genome Sequencing Platform"/>
            <person name="Earl A."/>
            <person name="Ward D."/>
            <person name="Feldgarden M."/>
            <person name="Gevers D."/>
            <person name="Daigneault M."/>
            <person name="Strauss J."/>
            <person name="Allen-Vercoe E."/>
            <person name="Young S.K."/>
            <person name="Zeng Q."/>
            <person name="Gargeya S."/>
            <person name="Fitzgerald M."/>
            <person name="Haas B."/>
            <person name="Abouelleil A."/>
            <person name="Alvarado L."/>
            <person name="Arachchi H.M."/>
            <person name="Berlin A."/>
            <person name="Brown A."/>
            <person name="Chapman S.B."/>
            <person name="Chen Z."/>
            <person name="Dunbar C."/>
            <person name="Freedman E."/>
            <person name="Gearin G."/>
            <person name="Goldberg J."/>
            <person name="Griggs A."/>
            <person name="Gujja S."/>
            <person name="Heiman D."/>
            <person name="Howarth C."/>
            <person name="Larson L."/>
            <person name="Lui A."/>
            <person name="MacDonald P.J.P."/>
            <person name="Montmayeur A."/>
            <person name="Murphy C."/>
            <person name="Neiman D."/>
            <person name="Pearson M."/>
            <person name="Priest M."/>
            <person name="Roberts A."/>
            <person name="Saif S."/>
            <person name="Shea T."/>
            <person name="Shenoy N."/>
            <person name="Sisk P."/>
            <person name="Stolte C."/>
            <person name="Sykes S."/>
            <person name="Wortman J."/>
            <person name="Nusbaum C."/>
            <person name="Birren B."/>
        </authorList>
    </citation>
    <scope>NUCLEOTIDE SEQUENCE [LARGE SCALE GENOMIC DNA]</scope>
    <source>
        <strain evidence="1 2">7_3_47FAA</strain>
    </source>
</reference>
<keyword evidence="2" id="KW-1185">Reference proteome</keyword>
<dbReference type="EMBL" id="ACWF01000120">
    <property type="protein sequence ID" value="EHL76796.1"/>
    <property type="molecule type" value="Genomic_DNA"/>
</dbReference>
<dbReference type="InterPro" id="IPR035911">
    <property type="entry name" value="MurE/MurF_N"/>
</dbReference>
<accession>G9QMH5</accession>